<dbReference type="PROSITE" id="PS00211">
    <property type="entry name" value="ABC_TRANSPORTER_1"/>
    <property type="match status" value="2"/>
</dbReference>
<evidence type="ECO:0000256" key="4">
    <source>
        <dbReference type="ARBA" id="ARBA00022741"/>
    </source>
</evidence>
<keyword evidence="5 8" id="KW-0067">ATP-binding</keyword>
<reference evidence="8 9" key="2">
    <citation type="submission" date="2019-02" db="EMBL/GenBank/DDBJ databases">
        <title>'Lichenibacterium ramalinii' gen. nov. sp. nov., 'Lichenibacterium minor' gen. nov. sp. nov.</title>
        <authorList>
            <person name="Pankratov T."/>
        </authorList>
    </citation>
    <scope>NUCLEOTIDE SEQUENCE [LARGE SCALE GENOMIC DNA]</scope>
    <source>
        <strain evidence="8 9">RmlP001</strain>
    </source>
</reference>
<dbReference type="FunFam" id="3.40.50.300:FF:000016">
    <property type="entry name" value="Oligopeptide ABC transporter ATP-binding component"/>
    <property type="match status" value="1"/>
</dbReference>
<evidence type="ECO:0000256" key="3">
    <source>
        <dbReference type="ARBA" id="ARBA00022448"/>
    </source>
</evidence>
<dbReference type="Pfam" id="PF00005">
    <property type="entry name" value="ABC_tran"/>
    <property type="match status" value="2"/>
</dbReference>
<evidence type="ECO:0000313" key="8">
    <source>
        <dbReference type="EMBL" id="RYB07992.1"/>
    </source>
</evidence>
<dbReference type="InterPro" id="IPR003439">
    <property type="entry name" value="ABC_transporter-like_ATP-bd"/>
</dbReference>
<gene>
    <name evidence="8" type="ORF">D3272_01635</name>
</gene>
<dbReference type="Pfam" id="PF08352">
    <property type="entry name" value="oligo_HPY"/>
    <property type="match status" value="2"/>
</dbReference>
<evidence type="ECO:0000313" key="9">
    <source>
        <dbReference type="Proteomes" id="UP000289411"/>
    </source>
</evidence>
<organism evidence="8 9">
    <name type="scientific">Lichenibacterium ramalinae</name>
    <dbReference type="NCBI Taxonomy" id="2316527"/>
    <lineage>
        <taxon>Bacteria</taxon>
        <taxon>Pseudomonadati</taxon>
        <taxon>Pseudomonadota</taxon>
        <taxon>Alphaproteobacteria</taxon>
        <taxon>Hyphomicrobiales</taxon>
        <taxon>Lichenihabitantaceae</taxon>
        <taxon>Lichenibacterium</taxon>
    </lineage>
</organism>
<dbReference type="SMART" id="SM00382">
    <property type="entry name" value="AAA"/>
    <property type="match status" value="2"/>
</dbReference>
<dbReference type="GO" id="GO:0005524">
    <property type="term" value="F:ATP binding"/>
    <property type="evidence" value="ECO:0007669"/>
    <property type="project" value="UniProtKB-KW"/>
</dbReference>
<dbReference type="GO" id="GO:0055085">
    <property type="term" value="P:transmembrane transport"/>
    <property type="evidence" value="ECO:0007669"/>
    <property type="project" value="UniProtKB-ARBA"/>
</dbReference>
<dbReference type="NCBIfam" id="NF008453">
    <property type="entry name" value="PRK11308.1"/>
    <property type="match status" value="2"/>
</dbReference>
<dbReference type="OrthoDB" id="9802264at2"/>
<dbReference type="InterPro" id="IPR003593">
    <property type="entry name" value="AAA+_ATPase"/>
</dbReference>
<sequence length="595" mass="63751">MSGPSQNASRCGRAGHRGSRPRRPAASIAACDAGPDWGSVAFRRRAPDLTDAPTSAPLLSVEDLAVGFTQGGRTTRAVDGVSFALKRGATLALVGESGSGKSVTAMAIARLSEASGAEVLGGRILFAGRNLLTAPEAEMRRIRGKAITMVFQEPMTSLNPLHTIEMQVGEILELHGLSGGAKLRPRVVELLAEVGIPDPASRLGAFPHQLSGGQRQRVMIAMALANRPDLLIADEPTTALDVTVQAQILRLLKELQSKLGMAMLFITHDLGIVRRIADDVCVMQKGRIVEAGATADVFRAPQHAYTQMLLAAEPKGLPPAADPTAASILKAEDLKVWFPIRRGFLRRTVGHVKAVDGISLDVREGQTVGVVGESGSGKTTLGLAILRLIRSEGPVSYLGRRIDGLDGRALRPLRRDLQVVFQDPYGSLSPRLSVFGIVEEGLTIGRRMPYAQRREVVARALADTGLDPASMDRYPHEFSGGQRQRIAIARAMVLEPKFVVLDEPTSALDMSVQAQIVDLLRELQRRRGLAYLFISHDLKVVRALATDIVVMKAGRVVEAGPAADVFAAPRSDYTRALFSAAFDVEAVGDPGILAQ</sequence>
<feature type="domain" description="ABC transporter" evidence="7">
    <location>
        <begin position="340"/>
        <end position="578"/>
    </location>
</feature>
<dbReference type="InterPro" id="IPR013563">
    <property type="entry name" value="Oligopep_ABC_C"/>
</dbReference>
<evidence type="ECO:0000256" key="1">
    <source>
        <dbReference type="ARBA" id="ARBA00004417"/>
    </source>
</evidence>
<dbReference type="GO" id="GO:0005886">
    <property type="term" value="C:plasma membrane"/>
    <property type="evidence" value="ECO:0007669"/>
    <property type="project" value="UniProtKB-SubCell"/>
</dbReference>
<feature type="domain" description="ABC transporter" evidence="7">
    <location>
        <begin position="59"/>
        <end position="310"/>
    </location>
</feature>
<dbReference type="GO" id="GO:0016887">
    <property type="term" value="F:ATP hydrolysis activity"/>
    <property type="evidence" value="ECO:0007669"/>
    <property type="project" value="InterPro"/>
</dbReference>
<dbReference type="SUPFAM" id="SSF52540">
    <property type="entry name" value="P-loop containing nucleoside triphosphate hydrolases"/>
    <property type="match status" value="2"/>
</dbReference>
<dbReference type="CDD" id="cd03257">
    <property type="entry name" value="ABC_NikE_OppD_transporters"/>
    <property type="match status" value="2"/>
</dbReference>
<name>A0A4Q2RKA9_9HYPH</name>
<feature type="region of interest" description="Disordered" evidence="6">
    <location>
        <begin position="1"/>
        <end position="26"/>
    </location>
</feature>
<evidence type="ECO:0000256" key="5">
    <source>
        <dbReference type="ARBA" id="ARBA00022840"/>
    </source>
</evidence>
<dbReference type="PANTHER" id="PTHR43776:SF7">
    <property type="entry name" value="D,D-DIPEPTIDE TRANSPORT ATP-BINDING PROTEIN DDPF-RELATED"/>
    <property type="match status" value="1"/>
</dbReference>
<keyword evidence="4" id="KW-0547">Nucleotide-binding</keyword>
<evidence type="ECO:0000256" key="6">
    <source>
        <dbReference type="SAM" id="MobiDB-lite"/>
    </source>
</evidence>
<dbReference type="InterPro" id="IPR050319">
    <property type="entry name" value="ABC_transp_ATP-bind"/>
</dbReference>
<evidence type="ECO:0000256" key="2">
    <source>
        <dbReference type="ARBA" id="ARBA00005417"/>
    </source>
</evidence>
<keyword evidence="3" id="KW-0813">Transport</keyword>
<comment type="similarity">
    <text evidence="2">Belongs to the ABC transporter superfamily.</text>
</comment>
<proteinExistence type="inferred from homology"/>
<comment type="caution">
    <text evidence="8">The sequence shown here is derived from an EMBL/GenBank/DDBJ whole genome shotgun (WGS) entry which is preliminary data.</text>
</comment>
<protein>
    <submittedName>
        <fullName evidence="8">ABC transporter ATP-binding protein</fullName>
    </submittedName>
</protein>
<accession>A0A4Q2RKA9</accession>
<dbReference type="NCBIfam" id="NF007739">
    <property type="entry name" value="PRK10419.1"/>
    <property type="match status" value="2"/>
</dbReference>
<feature type="compositionally biased region" description="Basic residues" evidence="6">
    <location>
        <begin position="13"/>
        <end position="23"/>
    </location>
</feature>
<dbReference type="PANTHER" id="PTHR43776">
    <property type="entry name" value="TRANSPORT ATP-BINDING PROTEIN"/>
    <property type="match status" value="1"/>
</dbReference>
<keyword evidence="9" id="KW-1185">Reference proteome</keyword>
<dbReference type="GO" id="GO:0015833">
    <property type="term" value="P:peptide transport"/>
    <property type="evidence" value="ECO:0007669"/>
    <property type="project" value="InterPro"/>
</dbReference>
<dbReference type="Gene3D" id="3.40.50.300">
    <property type="entry name" value="P-loop containing nucleotide triphosphate hydrolases"/>
    <property type="match status" value="2"/>
</dbReference>
<dbReference type="Proteomes" id="UP000289411">
    <property type="component" value="Unassembled WGS sequence"/>
</dbReference>
<dbReference type="InterPro" id="IPR017871">
    <property type="entry name" value="ABC_transporter-like_CS"/>
</dbReference>
<dbReference type="EMBL" id="QYBC01000001">
    <property type="protein sequence ID" value="RYB07992.1"/>
    <property type="molecule type" value="Genomic_DNA"/>
</dbReference>
<dbReference type="InterPro" id="IPR027417">
    <property type="entry name" value="P-loop_NTPase"/>
</dbReference>
<comment type="subcellular location">
    <subcellularLocation>
        <location evidence="1">Cell inner membrane</location>
        <topology evidence="1">Peripheral membrane protein</topology>
    </subcellularLocation>
</comment>
<dbReference type="PROSITE" id="PS50893">
    <property type="entry name" value="ABC_TRANSPORTER_2"/>
    <property type="match status" value="2"/>
</dbReference>
<dbReference type="AlphaFoldDB" id="A0A4Q2RKA9"/>
<evidence type="ECO:0000259" key="7">
    <source>
        <dbReference type="PROSITE" id="PS50893"/>
    </source>
</evidence>
<reference evidence="8 9" key="1">
    <citation type="submission" date="2018-09" db="EMBL/GenBank/DDBJ databases">
        <authorList>
            <person name="Grouzdev D.S."/>
            <person name="Krutkina M.S."/>
        </authorList>
    </citation>
    <scope>NUCLEOTIDE SEQUENCE [LARGE SCALE GENOMIC DNA]</scope>
    <source>
        <strain evidence="8 9">RmlP001</strain>
    </source>
</reference>